<feature type="domain" description="Protein kinase" evidence="1">
    <location>
        <begin position="35"/>
        <end position="290"/>
    </location>
</feature>
<dbReference type="VEuPathDB" id="TrichDB:TRFO_33280"/>
<dbReference type="PANTHER" id="PTHR24347">
    <property type="entry name" value="SERINE/THREONINE-PROTEIN KINASE"/>
    <property type="match status" value="1"/>
</dbReference>
<name>A0A1J4JM53_9EUKA</name>
<evidence type="ECO:0000313" key="2">
    <source>
        <dbReference type="EMBL" id="OHT00147.1"/>
    </source>
</evidence>
<organism evidence="2 3">
    <name type="scientific">Tritrichomonas foetus</name>
    <dbReference type="NCBI Taxonomy" id="1144522"/>
    <lineage>
        <taxon>Eukaryota</taxon>
        <taxon>Metamonada</taxon>
        <taxon>Parabasalia</taxon>
        <taxon>Tritrichomonadida</taxon>
        <taxon>Tritrichomonadidae</taxon>
        <taxon>Tritrichomonas</taxon>
    </lineage>
</organism>
<sequence length="319" mass="36222">MNLFKEFDNNHHYYFELFDYLSMQSLTPPTRVKQYRLLSLLHKSPNSFVYAAVEPSTSEKLVIKLIDTTHTPFERYETETSLMNSMNQRYVMRIKKSFDCGGFRVLIMSRAAGGDLHAAVHGGKITSLSQCAKIMYRLLSATDYLHTQRILHGDIKDANVLLLSSTSDDPKPALTDFGFAVVLPESEKCHCNLGTGSFASPELLNLEPHSFQSDIWSLGVTFYVLLSGKEPYQSDNLDYLRNILPKRRPTFSGGFFDEAPPSLIKMVESMMALNQIHRPTARHCMESPFFREILGNEWIAKENAEIFGQYSSNGSSRSF</sequence>
<keyword evidence="3" id="KW-1185">Reference proteome</keyword>
<keyword evidence="2" id="KW-0808">Transferase</keyword>
<reference evidence="2" key="1">
    <citation type="submission" date="2016-10" db="EMBL/GenBank/DDBJ databases">
        <authorList>
            <person name="Benchimol M."/>
            <person name="Almeida L.G."/>
            <person name="Vasconcelos A.T."/>
            <person name="Perreira-Neves A."/>
            <person name="Rosa I.A."/>
            <person name="Tasca T."/>
            <person name="Bogo M.R."/>
            <person name="de Souza W."/>
        </authorList>
    </citation>
    <scope>NUCLEOTIDE SEQUENCE [LARGE SCALE GENOMIC DNA]</scope>
    <source>
        <strain evidence="2">K</strain>
    </source>
</reference>
<dbReference type="OrthoDB" id="4062651at2759"/>
<dbReference type="SMART" id="SM00220">
    <property type="entry name" value="S_TKc"/>
    <property type="match status" value="1"/>
</dbReference>
<dbReference type="InterPro" id="IPR011009">
    <property type="entry name" value="Kinase-like_dom_sf"/>
</dbReference>
<dbReference type="Proteomes" id="UP000179807">
    <property type="component" value="Unassembled WGS sequence"/>
</dbReference>
<evidence type="ECO:0000259" key="1">
    <source>
        <dbReference type="PROSITE" id="PS50011"/>
    </source>
</evidence>
<dbReference type="Gene3D" id="1.10.510.10">
    <property type="entry name" value="Transferase(Phosphotransferase) domain 1"/>
    <property type="match status" value="1"/>
</dbReference>
<evidence type="ECO:0000313" key="3">
    <source>
        <dbReference type="Proteomes" id="UP000179807"/>
    </source>
</evidence>
<dbReference type="InterPro" id="IPR000719">
    <property type="entry name" value="Prot_kinase_dom"/>
</dbReference>
<dbReference type="GeneID" id="94843692"/>
<dbReference type="GO" id="GO:0005524">
    <property type="term" value="F:ATP binding"/>
    <property type="evidence" value="ECO:0007669"/>
    <property type="project" value="InterPro"/>
</dbReference>
<dbReference type="PROSITE" id="PS50011">
    <property type="entry name" value="PROTEIN_KINASE_DOM"/>
    <property type="match status" value="1"/>
</dbReference>
<proteinExistence type="predicted"/>
<gene>
    <name evidence="2" type="ORF">TRFO_33280</name>
</gene>
<accession>A0A1J4JM53</accession>
<dbReference type="SUPFAM" id="SSF56112">
    <property type="entry name" value="Protein kinase-like (PK-like)"/>
    <property type="match status" value="1"/>
</dbReference>
<dbReference type="InterPro" id="IPR008271">
    <property type="entry name" value="Ser/Thr_kinase_AS"/>
</dbReference>
<dbReference type="Pfam" id="PF00069">
    <property type="entry name" value="Pkinase"/>
    <property type="match status" value="1"/>
</dbReference>
<keyword evidence="2" id="KW-0418">Kinase</keyword>
<dbReference type="PROSITE" id="PS00108">
    <property type="entry name" value="PROTEIN_KINASE_ST"/>
    <property type="match status" value="1"/>
</dbReference>
<dbReference type="RefSeq" id="XP_068353283.1">
    <property type="nucleotide sequence ID" value="XM_068508988.1"/>
</dbReference>
<dbReference type="GO" id="GO:0004672">
    <property type="term" value="F:protein kinase activity"/>
    <property type="evidence" value="ECO:0007669"/>
    <property type="project" value="InterPro"/>
</dbReference>
<protein>
    <submittedName>
        <fullName evidence="2">CAMK family protein kinase</fullName>
    </submittedName>
</protein>
<dbReference type="AlphaFoldDB" id="A0A1J4JM53"/>
<dbReference type="EMBL" id="MLAK01000970">
    <property type="protein sequence ID" value="OHT00147.1"/>
    <property type="molecule type" value="Genomic_DNA"/>
</dbReference>
<dbReference type="CDD" id="cd14014">
    <property type="entry name" value="STKc_PknB_like"/>
    <property type="match status" value="1"/>
</dbReference>
<dbReference type="Gene3D" id="3.30.200.20">
    <property type="entry name" value="Phosphorylase Kinase, domain 1"/>
    <property type="match status" value="1"/>
</dbReference>
<comment type="caution">
    <text evidence="2">The sequence shown here is derived from an EMBL/GenBank/DDBJ whole genome shotgun (WGS) entry which is preliminary data.</text>
</comment>